<sequence length="87" mass="8650">MITRKSMLGLGSALLLSMLVAACGSDDNVRQTDLSGANNTAEPAVAQDAFVDAVAAAIATSSDTTEPVSIDSATVTGPDNTAPVPIS</sequence>
<feature type="region of interest" description="Disordered" evidence="1">
    <location>
        <begin position="61"/>
        <end position="87"/>
    </location>
</feature>
<protein>
    <recommendedName>
        <fullName evidence="5">Lipoprotein</fullName>
    </recommendedName>
</protein>
<reference evidence="4" key="1">
    <citation type="journal article" date="2019" name="Int. J. Syst. Evol. Microbiol.">
        <title>The Global Catalogue of Microorganisms (GCM) 10K type strain sequencing project: providing services to taxonomists for standard genome sequencing and annotation.</title>
        <authorList>
            <consortium name="The Broad Institute Genomics Platform"/>
            <consortium name="The Broad Institute Genome Sequencing Center for Infectious Disease"/>
            <person name="Wu L."/>
            <person name="Ma J."/>
        </authorList>
    </citation>
    <scope>NUCLEOTIDE SEQUENCE [LARGE SCALE GENOMIC DNA]</scope>
    <source>
        <strain evidence="4">KCTC 42986</strain>
    </source>
</reference>
<evidence type="ECO:0000256" key="1">
    <source>
        <dbReference type="SAM" id="MobiDB-lite"/>
    </source>
</evidence>
<keyword evidence="4" id="KW-1185">Reference proteome</keyword>
<evidence type="ECO:0008006" key="5">
    <source>
        <dbReference type="Google" id="ProtNLM"/>
    </source>
</evidence>
<dbReference type="RefSeq" id="WP_390325714.1">
    <property type="nucleotide sequence ID" value="NZ_JBHRTP010000054.1"/>
</dbReference>
<accession>A0ABV7F6Q4</accession>
<evidence type="ECO:0000313" key="4">
    <source>
        <dbReference type="Proteomes" id="UP001595530"/>
    </source>
</evidence>
<dbReference type="EMBL" id="JBHRTP010000054">
    <property type="protein sequence ID" value="MFC3109766.1"/>
    <property type="molecule type" value="Genomic_DNA"/>
</dbReference>
<evidence type="ECO:0000313" key="3">
    <source>
        <dbReference type="EMBL" id="MFC3109766.1"/>
    </source>
</evidence>
<comment type="caution">
    <text evidence="3">The sequence shown here is derived from an EMBL/GenBank/DDBJ whole genome shotgun (WGS) entry which is preliminary data.</text>
</comment>
<evidence type="ECO:0000256" key="2">
    <source>
        <dbReference type="SAM" id="SignalP"/>
    </source>
</evidence>
<feature type="chain" id="PRO_5046555757" description="Lipoprotein" evidence="2">
    <location>
        <begin position="22"/>
        <end position="87"/>
    </location>
</feature>
<feature type="signal peptide" evidence="2">
    <location>
        <begin position="1"/>
        <end position="21"/>
    </location>
</feature>
<name>A0ABV7F6Q4_9BURK</name>
<dbReference type="Proteomes" id="UP001595530">
    <property type="component" value="Unassembled WGS sequence"/>
</dbReference>
<organism evidence="3 4">
    <name type="scientific">Undibacterium arcticum</name>
    <dbReference type="NCBI Taxonomy" id="1762892"/>
    <lineage>
        <taxon>Bacteria</taxon>
        <taxon>Pseudomonadati</taxon>
        <taxon>Pseudomonadota</taxon>
        <taxon>Betaproteobacteria</taxon>
        <taxon>Burkholderiales</taxon>
        <taxon>Oxalobacteraceae</taxon>
        <taxon>Undibacterium</taxon>
    </lineage>
</organism>
<keyword evidence="2" id="KW-0732">Signal</keyword>
<gene>
    <name evidence="3" type="ORF">ACFOFO_17645</name>
</gene>
<dbReference type="PROSITE" id="PS51257">
    <property type="entry name" value="PROKAR_LIPOPROTEIN"/>
    <property type="match status" value="1"/>
</dbReference>
<proteinExistence type="predicted"/>